<evidence type="ECO:0000256" key="1">
    <source>
        <dbReference type="ARBA" id="ARBA00000085"/>
    </source>
</evidence>
<dbReference type="STRING" id="1489064.WH96_01535"/>
<dbReference type="SUPFAM" id="SSF55874">
    <property type="entry name" value="ATPase domain of HSP90 chaperone/DNA topoisomerase II/histidine kinase"/>
    <property type="match status" value="1"/>
</dbReference>
<dbReference type="InterPro" id="IPR036890">
    <property type="entry name" value="HATPase_C_sf"/>
</dbReference>
<dbReference type="RefSeq" id="WP_047762359.1">
    <property type="nucleotide sequence ID" value="NZ_LAQL01000002.1"/>
</dbReference>
<name>A0A0H2MIJ8_9PROT</name>
<keyword evidence="13" id="KW-0902">Two-component regulatory system</keyword>
<dbReference type="Pfam" id="PF00512">
    <property type="entry name" value="HisKA"/>
    <property type="match status" value="1"/>
</dbReference>
<dbReference type="OrthoDB" id="9804645at2"/>
<dbReference type="CDD" id="cd00082">
    <property type="entry name" value="HisKA"/>
    <property type="match status" value="1"/>
</dbReference>
<dbReference type="SMART" id="SM00304">
    <property type="entry name" value="HAMP"/>
    <property type="match status" value="1"/>
</dbReference>
<evidence type="ECO:0000256" key="13">
    <source>
        <dbReference type="ARBA" id="ARBA00023012"/>
    </source>
</evidence>
<keyword evidence="7" id="KW-0808">Transferase</keyword>
<evidence type="ECO:0000313" key="19">
    <source>
        <dbReference type="Proteomes" id="UP000035444"/>
    </source>
</evidence>
<evidence type="ECO:0000256" key="4">
    <source>
        <dbReference type="ARBA" id="ARBA00022475"/>
    </source>
</evidence>
<dbReference type="GO" id="GO:0005886">
    <property type="term" value="C:plasma membrane"/>
    <property type="evidence" value="ECO:0007669"/>
    <property type="project" value="UniProtKB-SubCell"/>
</dbReference>
<dbReference type="Proteomes" id="UP000035444">
    <property type="component" value="Unassembled WGS sequence"/>
</dbReference>
<dbReference type="InterPro" id="IPR005467">
    <property type="entry name" value="His_kinase_dom"/>
</dbReference>
<evidence type="ECO:0000313" key="18">
    <source>
        <dbReference type="EMBL" id="KLN62233.1"/>
    </source>
</evidence>
<dbReference type="InterPro" id="IPR003661">
    <property type="entry name" value="HisK_dim/P_dom"/>
</dbReference>
<feature type="domain" description="HAMP" evidence="17">
    <location>
        <begin position="210"/>
        <end position="262"/>
    </location>
</feature>
<dbReference type="EC" id="2.7.13.3" evidence="3"/>
<evidence type="ECO:0000256" key="15">
    <source>
        <dbReference type="SAM" id="Phobius"/>
    </source>
</evidence>
<accession>A0A0H2MIJ8</accession>
<reference evidence="18 19" key="1">
    <citation type="submission" date="2015-03" db="EMBL/GenBank/DDBJ databases">
        <title>Genome Sequence of Kiloniella spongiae MEBiC09566, isolated from a marine sponge.</title>
        <authorList>
            <person name="Shao Z."/>
            <person name="Wang L."/>
            <person name="Li X."/>
        </authorList>
    </citation>
    <scope>NUCLEOTIDE SEQUENCE [LARGE SCALE GENOMIC DNA]</scope>
    <source>
        <strain evidence="18 19">MEBiC09566</strain>
    </source>
</reference>
<comment type="catalytic activity">
    <reaction evidence="1">
        <text>ATP + protein L-histidine = ADP + protein N-phospho-L-histidine.</text>
        <dbReference type="EC" id="2.7.13.3"/>
    </reaction>
</comment>
<evidence type="ECO:0000256" key="11">
    <source>
        <dbReference type="ARBA" id="ARBA00022840"/>
    </source>
</evidence>
<dbReference type="EMBL" id="LAQL01000002">
    <property type="protein sequence ID" value="KLN62233.1"/>
    <property type="molecule type" value="Genomic_DNA"/>
</dbReference>
<dbReference type="Pfam" id="PF02518">
    <property type="entry name" value="HATPase_c"/>
    <property type="match status" value="1"/>
</dbReference>
<feature type="transmembrane region" description="Helical" evidence="15">
    <location>
        <begin position="188"/>
        <end position="209"/>
    </location>
</feature>
<organism evidence="18 19">
    <name type="scientific">Kiloniella spongiae</name>
    <dbReference type="NCBI Taxonomy" id="1489064"/>
    <lineage>
        <taxon>Bacteria</taxon>
        <taxon>Pseudomonadati</taxon>
        <taxon>Pseudomonadota</taxon>
        <taxon>Alphaproteobacteria</taxon>
        <taxon>Rhodospirillales</taxon>
        <taxon>Kiloniellaceae</taxon>
        <taxon>Kiloniella</taxon>
    </lineage>
</organism>
<evidence type="ECO:0000256" key="7">
    <source>
        <dbReference type="ARBA" id="ARBA00022679"/>
    </source>
</evidence>
<dbReference type="SMART" id="SM00387">
    <property type="entry name" value="HATPase_c"/>
    <property type="match status" value="1"/>
</dbReference>
<dbReference type="PANTHER" id="PTHR44936">
    <property type="entry name" value="SENSOR PROTEIN CREC"/>
    <property type="match status" value="1"/>
</dbReference>
<evidence type="ECO:0000259" key="17">
    <source>
        <dbReference type="PROSITE" id="PS50885"/>
    </source>
</evidence>
<dbReference type="InterPro" id="IPR036097">
    <property type="entry name" value="HisK_dim/P_sf"/>
</dbReference>
<dbReference type="GO" id="GO:0000155">
    <property type="term" value="F:phosphorelay sensor kinase activity"/>
    <property type="evidence" value="ECO:0007669"/>
    <property type="project" value="InterPro"/>
</dbReference>
<dbReference type="Gene3D" id="1.10.287.130">
    <property type="match status" value="1"/>
</dbReference>
<evidence type="ECO:0000256" key="6">
    <source>
        <dbReference type="ARBA" id="ARBA00022553"/>
    </source>
</evidence>
<keyword evidence="10" id="KW-0418">Kinase</keyword>
<dbReference type="Gene3D" id="3.30.565.10">
    <property type="entry name" value="Histidine kinase-like ATPase, C-terminal domain"/>
    <property type="match status" value="1"/>
</dbReference>
<keyword evidence="12 15" id="KW-1133">Transmembrane helix</keyword>
<dbReference type="InterPro" id="IPR003594">
    <property type="entry name" value="HATPase_dom"/>
</dbReference>
<dbReference type="SMART" id="SM00388">
    <property type="entry name" value="HisKA"/>
    <property type="match status" value="1"/>
</dbReference>
<dbReference type="PRINTS" id="PR00344">
    <property type="entry name" value="BCTRLSENSOR"/>
</dbReference>
<feature type="domain" description="Histidine kinase" evidence="16">
    <location>
        <begin position="270"/>
        <end position="470"/>
    </location>
</feature>
<dbReference type="AlphaFoldDB" id="A0A0H2MIJ8"/>
<evidence type="ECO:0000256" key="3">
    <source>
        <dbReference type="ARBA" id="ARBA00012438"/>
    </source>
</evidence>
<keyword evidence="8 15" id="KW-0812">Transmembrane</keyword>
<evidence type="ECO:0000256" key="14">
    <source>
        <dbReference type="ARBA" id="ARBA00023136"/>
    </source>
</evidence>
<evidence type="ECO:0000259" key="16">
    <source>
        <dbReference type="PROSITE" id="PS50109"/>
    </source>
</evidence>
<dbReference type="PROSITE" id="PS50885">
    <property type="entry name" value="HAMP"/>
    <property type="match status" value="1"/>
</dbReference>
<proteinExistence type="predicted"/>
<dbReference type="PANTHER" id="PTHR44936:SF5">
    <property type="entry name" value="SENSOR HISTIDINE KINASE ENVZ"/>
    <property type="match status" value="1"/>
</dbReference>
<dbReference type="InterPro" id="IPR003660">
    <property type="entry name" value="HAMP_dom"/>
</dbReference>
<evidence type="ECO:0000256" key="5">
    <source>
        <dbReference type="ARBA" id="ARBA00022519"/>
    </source>
</evidence>
<dbReference type="PROSITE" id="PS50109">
    <property type="entry name" value="HIS_KIN"/>
    <property type="match status" value="1"/>
</dbReference>
<keyword evidence="19" id="KW-1185">Reference proteome</keyword>
<dbReference type="InterPro" id="IPR050980">
    <property type="entry name" value="2C_sensor_his_kinase"/>
</dbReference>
<evidence type="ECO:0000256" key="12">
    <source>
        <dbReference type="ARBA" id="ARBA00022989"/>
    </source>
</evidence>
<keyword evidence="11" id="KW-0067">ATP-binding</keyword>
<sequence length="470" mass="52978">MNSTPTEETFLDEEEAVPQKRKRPFFLKRFLPKSLLGRSLIIIITPLLLVQAISVWVFYDRHYETVTKRLAQGIAGDIATAILLLEDAQTPYEKANVFQLMQKTADLSLTLHHGIELPPVHWQPGWSVLERRLDQAINDQLIKNLNADYQYEIDTTSLADQVKIQIELDNAVLLVLVPSKRLFTSTTYLVILWMVGSSVITFGVAVIFMRNQVRPIQRLARAAESFGKGRDVKGFKPEGATEVRQASGAFIRMRSRIKRQVEHRMAMLAGVSHDLRTPLTRMKLQLAMSGQSEDTKNLQTDVSEMEKMIDGYLAFARGEGREQTASCNVSTLLKGLMQQLSFNNNPIDLHIEQEINIQLRQENFKRAISNLVTNAQRYGSHVMMCVRKKSNDNDEFLEITIDDDGPGIPEEHRRDVLKPFFRLEQSRNQATGGVGLGLSIANDIISNHGGDLSLEDAPGGGLRARITLPF</sequence>
<keyword evidence="14 15" id="KW-0472">Membrane</keyword>
<dbReference type="CDD" id="cd06225">
    <property type="entry name" value="HAMP"/>
    <property type="match status" value="1"/>
</dbReference>
<evidence type="ECO:0000256" key="8">
    <source>
        <dbReference type="ARBA" id="ARBA00022692"/>
    </source>
</evidence>
<protein>
    <recommendedName>
        <fullName evidence="3">histidine kinase</fullName>
        <ecNumber evidence="3">2.7.13.3</ecNumber>
    </recommendedName>
</protein>
<keyword evidence="9" id="KW-0547">Nucleotide-binding</keyword>
<dbReference type="PATRIC" id="fig|1489064.4.peg.1228"/>
<keyword evidence="4" id="KW-1003">Cell membrane</keyword>
<dbReference type="SUPFAM" id="SSF47384">
    <property type="entry name" value="Homodimeric domain of signal transducing histidine kinase"/>
    <property type="match status" value="1"/>
</dbReference>
<keyword evidence="5" id="KW-0997">Cell inner membrane</keyword>
<dbReference type="Pfam" id="PF00672">
    <property type="entry name" value="HAMP"/>
    <property type="match status" value="1"/>
</dbReference>
<dbReference type="InterPro" id="IPR004358">
    <property type="entry name" value="Sig_transdc_His_kin-like_C"/>
</dbReference>
<comment type="caution">
    <text evidence="18">The sequence shown here is derived from an EMBL/GenBank/DDBJ whole genome shotgun (WGS) entry which is preliminary data.</text>
</comment>
<feature type="transmembrane region" description="Helical" evidence="15">
    <location>
        <begin position="35"/>
        <end position="59"/>
    </location>
</feature>
<evidence type="ECO:0000256" key="10">
    <source>
        <dbReference type="ARBA" id="ARBA00022777"/>
    </source>
</evidence>
<comment type="subcellular location">
    <subcellularLocation>
        <location evidence="2">Cell inner membrane</location>
        <topology evidence="2">Multi-pass membrane protein</topology>
    </subcellularLocation>
</comment>
<evidence type="ECO:0000256" key="9">
    <source>
        <dbReference type="ARBA" id="ARBA00022741"/>
    </source>
</evidence>
<evidence type="ECO:0000256" key="2">
    <source>
        <dbReference type="ARBA" id="ARBA00004429"/>
    </source>
</evidence>
<keyword evidence="6" id="KW-0597">Phosphoprotein</keyword>
<gene>
    <name evidence="18" type="ORF">WH96_01535</name>
</gene>
<dbReference type="GO" id="GO:0005524">
    <property type="term" value="F:ATP binding"/>
    <property type="evidence" value="ECO:0007669"/>
    <property type="project" value="UniProtKB-KW"/>
</dbReference>